<accession>A0A915MG82</accession>
<organism evidence="1 2">
    <name type="scientific">Meloidogyne javanica</name>
    <name type="common">Root-knot nematode worm</name>
    <dbReference type="NCBI Taxonomy" id="6303"/>
    <lineage>
        <taxon>Eukaryota</taxon>
        <taxon>Metazoa</taxon>
        <taxon>Ecdysozoa</taxon>
        <taxon>Nematoda</taxon>
        <taxon>Chromadorea</taxon>
        <taxon>Rhabditida</taxon>
        <taxon>Tylenchina</taxon>
        <taxon>Tylenchomorpha</taxon>
        <taxon>Tylenchoidea</taxon>
        <taxon>Meloidogynidae</taxon>
        <taxon>Meloidogyninae</taxon>
        <taxon>Meloidogyne</taxon>
        <taxon>Meloidogyne incognita group</taxon>
    </lineage>
</organism>
<protein>
    <submittedName>
        <fullName evidence="2">Uncharacterized protein</fullName>
    </submittedName>
</protein>
<dbReference type="AlphaFoldDB" id="A0A915MG82"/>
<dbReference type="WBParaSite" id="scaffold35794_cov217.g22682">
    <property type="protein sequence ID" value="scaffold35794_cov217.g22682"/>
    <property type="gene ID" value="scaffold35794_cov217.g22682"/>
</dbReference>
<keyword evidence="1" id="KW-1185">Reference proteome</keyword>
<sequence>MIAKFMNKLTLSEQRRVNFPKAIELLVALHESDRIIENKNKICGSKNLIYSKKGKERMEGIDEYLRDIEDGKEELFVNALNSLEIIESGYPTIKFFEFLIAALPHLVTDEKIIVENMKETLEDAKKSLISIEAINEEEHNRVKRFEWPWETIGKELCKTAAKCSCGWAKCVSSPGYKASNCCGENYVWSCCGKPVN</sequence>
<name>A0A915MG82_MELJA</name>
<reference evidence="2" key="1">
    <citation type="submission" date="2022-11" db="UniProtKB">
        <authorList>
            <consortium name="WormBaseParasite"/>
        </authorList>
    </citation>
    <scope>IDENTIFICATION</scope>
</reference>
<evidence type="ECO:0000313" key="1">
    <source>
        <dbReference type="Proteomes" id="UP000887561"/>
    </source>
</evidence>
<evidence type="ECO:0000313" key="2">
    <source>
        <dbReference type="WBParaSite" id="scaffold35794_cov217.g22682"/>
    </source>
</evidence>
<dbReference type="Proteomes" id="UP000887561">
    <property type="component" value="Unplaced"/>
</dbReference>
<proteinExistence type="predicted"/>